<name>A0A922N6A5_9PLEO</name>
<feature type="compositionally biased region" description="Polar residues" evidence="1">
    <location>
        <begin position="48"/>
        <end position="61"/>
    </location>
</feature>
<evidence type="ECO:0000256" key="1">
    <source>
        <dbReference type="SAM" id="MobiDB-lite"/>
    </source>
</evidence>
<sequence>MFVEKKNTNTSHQKNLVVVIHPYDRTRPTNTGPLNSVKKRKNARVVNDNDNFNFASPPSSKRQQRASIAPLSPAPVPAFKPSSSKSDVSAAKAVLSSNKYSVAAAKEPIDPPLCAYCYLDRVNCASLSLEDRTCYTYKANKVACVALLVLVKRAILTVRLLKDSEVASKRIVVASLGSAA</sequence>
<keyword evidence="3" id="KW-1185">Reference proteome</keyword>
<dbReference type="AlphaFoldDB" id="A0A922N6A5"/>
<reference evidence="3" key="1">
    <citation type="journal article" date="2022" name="Microb. Genom.">
        <title>A global pangenome for the wheat fungal pathogen Pyrenophora tritici-repentis and prediction of effector protein structural homology.</title>
        <authorList>
            <person name="Moolhuijzen P.M."/>
            <person name="See P.T."/>
            <person name="Shi G."/>
            <person name="Powell H.R."/>
            <person name="Cockram J."/>
            <person name="Jorgensen L.N."/>
            <person name="Benslimane H."/>
            <person name="Strelkov S.E."/>
            <person name="Turner J."/>
            <person name="Liu Z."/>
            <person name="Moffat C.S."/>
        </authorList>
    </citation>
    <scope>NUCLEOTIDE SEQUENCE [LARGE SCALE GENOMIC DNA]</scope>
</reference>
<proteinExistence type="predicted"/>
<feature type="region of interest" description="Disordered" evidence="1">
    <location>
        <begin position="47"/>
        <end position="84"/>
    </location>
</feature>
<accession>A0A922N6A5</accession>
<evidence type="ECO:0000313" key="2">
    <source>
        <dbReference type="EMBL" id="KAI1509040.1"/>
    </source>
</evidence>
<organism evidence="2 3">
    <name type="scientific">Pyrenophora tritici-repentis</name>
    <dbReference type="NCBI Taxonomy" id="45151"/>
    <lineage>
        <taxon>Eukaryota</taxon>
        <taxon>Fungi</taxon>
        <taxon>Dikarya</taxon>
        <taxon>Ascomycota</taxon>
        <taxon>Pezizomycotina</taxon>
        <taxon>Dothideomycetes</taxon>
        <taxon>Pleosporomycetidae</taxon>
        <taxon>Pleosporales</taxon>
        <taxon>Pleosporineae</taxon>
        <taxon>Pleosporaceae</taxon>
        <taxon>Pyrenophora</taxon>
    </lineage>
</organism>
<protein>
    <submittedName>
        <fullName evidence="2">Uncharacterized protein</fullName>
    </submittedName>
</protein>
<comment type="caution">
    <text evidence="2">The sequence shown here is derived from an EMBL/GenBank/DDBJ whole genome shotgun (WGS) entry which is preliminary data.</text>
</comment>
<evidence type="ECO:0000313" key="3">
    <source>
        <dbReference type="Proteomes" id="UP000249757"/>
    </source>
</evidence>
<dbReference type="Proteomes" id="UP000249757">
    <property type="component" value="Unassembled WGS sequence"/>
</dbReference>
<gene>
    <name evidence="2" type="ORF">Ptr86124_011996</name>
</gene>
<dbReference type="EMBL" id="NRDI02000022">
    <property type="protein sequence ID" value="KAI1509040.1"/>
    <property type="molecule type" value="Genomic_DNA"/>
</dbReference>